<dbReference type="InterPro" id="IPR021458">
    <property type="entry name" value="Rv0495c"/>
</dbReference>
<keyword evidence="3" id="KW-1185">Reference proteome</keyword>
<dbReference type="Proteomes" id="UP000217696">
    <property type="component" value="Chromosome"/>
</dbReference>
<protein>
    <submittedName>
        <fullName evidence="2">Uncharacterized protein</fullName>
    </submittedName>
</protein>
<sequence length="249" mass="28449">MRSRYYGTAEALGFQEALAAYHYLTSRIDRTILRYGRFLIDTEALLVPVNLDCFHCHLVHGQTCCEQGQPYSMTGTNLSLFESHALPILDRHAQDERVETARVRGVFEATAATDHHSCIRKFDGDCLYLVKQGGQHICSIHRYALEEKIEPAQLKPFSCSLFPLEIIEMDEGILLTAVTPDTMDFSRWGDFYHKHYSCVNPARRPKGTPAHYFSARDYRPAWLWARDLLVSYWGDADVTSIESKLSLPV</sequence>
<organism evidence="2 3">
    <name type="scientific">Aneurinibacillus soli</name>
    <dbReference type="NCBI Taxonomy" id="1500254"/>
    <lineage>
        <taxon>Bacteria</taxon>
        <taxon>Bacillati</taxon>
        <taxon>Bacillota</taxon>
        <taxon>Bacilli</taxon>
        <taxon>Bacillales</taxon>
        <taxon>Paenibacillaceae</taxon>
        <taxon>Aneurinibacillus group</taxon>
        <taxon>Aneurinibacillus</taxon>
    </lineage>
</organism>
<name>A0A0U4NL80_9BACL</name>
<evidence type="ECO:0000256" key="1">
    <source>
        <dbReference type="ARBA" id="ARBA00093770"/>
    </source>
</evidence>
<reference evidence="2 3" key="1">
    <citation type="submission" date="2015-12" db="EMBL/GenBank/DDBJ databases">
        <title>Genome sequence of Aneurinibacillus soli.</title>
        <authorList>
            <person name="Lee J.S."/>
            <person name="Lee K.C."/>
            <person name="Kim K.K."/>
            <person name="Lee B.W."/>
        </authorList>
    </citation>
    <scope>NUCLEOTIDE SEQUENCE [LARGE SCALE GENOMIC DNA]</scope>
    <source>
        <strain evidence="2 3">CB4</strain>
    </source>
</reference>
<evidence type="ECO:0000313" key="2">
    <source>
        <dbReference type="EMBL" id="BAU29412.1"/>
    </source>
</evidence>
<dbReference type="Pfam" id="PF11307">
    <property type="entry name" value="DUF3109"/>
    <property type="match status" value="1"/>
</dbReference>
<accession>A0A0U4NL80</accession>
<dbReference type="EMBL" id="AP017312">
    <property type="protein sequence ID" value="BAU29412.1"/>
    <property type="molecule type" value="Genomic_DNA"/>
</dbReference>
<dbReference type="KEGG" id="asoc:CB4_03612"/>
<evidence type="ECO:0000313" key="3">
    <source>
        <dbReference type="Proteomes" id="UP000217696"/>
    </source>
</evidence>
<proteinExistence type="inferred from homology"/>
<comment type="similarity">
    <text evidence="1">Belongs to the Rv0495c family.</text>
</comment>
<dbReference type="AlphaFoldDB" id="A0A0U4NL80"/>
<dbReference type="RefSeq" id="WP_157738048.1">
    <property type="nucleotide sequence ID" value="NZ_AP017312.1"/>
</dbReference>
<gene>
    <name evidence="2" type="ORF">CB4_03612</name>
</gene>